<dbReference type="InterPro" id="IPR041118">
    <property type="entry name" value="Rx_N"/>
</dbReference>
<dbReference type="InterPro" id="IPR027417">
    <property type="entry name" value="P-loop_NTPase"/>
</dbReference>
<evidence type="ECO:0000259" key="9">
    <source>
        <dbReference type="Pfam" id="PF00931"/>
    </source>
</evidence>
<dbReference type="OrthoDB" id="675166at2759"/>
<evidence type="ECO:0000256" key="8">
    <source>
        <dbReference type="SAM" id="SignalP"/>
    </source>
</evidence>
<organism evidence="13 14">
    <name type="scientific">Miscanthus lutarioriparius</name>
    <dbReference type="NCBI Taxonomy" id="422564"/>
    <lineage>
        <taxon>Eukaryota</taxon>
        <taxon>Viridiplantae</taxon>
        <taxon>Streptophyta</taxon>
        <taxon>Embryophyta</taxon>
        <taxon>Tracheophyta</taxon>
        <taxon>Spermatophyta</taxon>
        <taxon>Magnoliopsida</taxon>
        <taxon>Liliopsida</taxon>
        <taxon>Poales</taxon>
        <taxon>Poaceae</taxon>
        <taxon>PACMAD clade</taxon>
        <taxon>Panicoideae</taxon>
        <taxon>Andropogonodae</taxon>
        <taxon>Andropogoneae</taxon>
        <taxon>Saccharinae</taxon>
        <taxon>Miscanthus</taxon>
    </lineage>
</organism>
<reference evidence="13" key="1">
    <citation type="submission" date="2020-10" db="EMBL/GenBank/DDBJ databases">
        <authorList>
            <person name="Han B."/>
            <person name="Lu T."/>
            <person name="Zhao Q."/>
            <person name="Huang X."/>
            <person name="Zhao Y."/>
        </authorList>
    </citation>
    <scope>NUCLEOTIDE SEQUENCE</scope>
</reference>
<accession>A0A811RPK9</accession>
<dbReference type="PANTHER" id="PTHR19338">
    <property type="entry name" value="TRANSLOCASE OF INNER MITOCHONDRIAL MEMBRANE 13 HOMOLOG"/>
    <property type="match status" value="1"/>
</dbReference>
<dbReference type="PANTHER" id="PTHR19338:SF65">
    <property type="entry name" value="OS06G0163900 PROTEIN"/>
    <property type="match status" value="1"/>
</dbReference>
<dbReference type="Gene3D" id="1.10.10.10">
    <property type="entry name" value="Winged helix-like DNA-binding domain superfamily/Winged helix DNA-binding domain"/>
    <property type="match status" value="1"/>
</dbReference>
<feature type="domain" description="Disease resistance R13L4/SHOC-2-like LRR" evidence="12">
    <location>
        <begin position="405"/>
        <end position="708"/>
    </location>
</feature>
<dbReference type="InterPro" id="IPR055414">
    <property type="entry name" value="LRR_R13L4/SHOC2-like"/>
</dbReference>
<dbReference type="CDD" id="cd14798">
    <property type="entry name" value="RX-CC_like"/>
    <property type="match status" value="1"/>
</dbReference>
<proteinExistence type="inferred from homology"/>
<dbReference type="Gene3D" id="3.80.10.10">
    <property type="entry name" value="Ribonuclease Inhibitor"/>
    <property type="match status" value="1"/>
</dbReference>
<dbReference type="GO" id="GO:0006952">
    <property type="term" value="P:defense response"/>
    <property type="evidence" value="ECO:0007669"/>
    <property type="project" value="UniProtKB-KW"/>
</dbReference>
<feature type="coiled-coil region" evidence="7">
    <location>
        <begin position="24"/>
        <end position="58"/>
    </location>
</feature>
<feature type="domain" description="NB-ARC" evidence="9">
    <location>
        <begin position="222"/>
        <end position="283"/>
    </location>
</feature>
<dbReference type="InterPro" id="IPR032675">
    <property type="entry name" value="LRR_dom_sf"/>
</dbReference>
<dbReference type="Pfam" id="PF00931">
    <property type="entry name" value="NB-ARC"/>
    <property type="match status" value="1"/>
</dbReference>
<evidence type="ECO:0000256" key="7">
    <source>
        <dbReference type="SAM" id="Coils"/>
    </source>
</evidence>
<dbReference type="InterPro" id="IPR002182">
    <property type="entry name" value="NB-ARC"/>
</dbReference>
<keyword evidence="6 7" id="KW-0175">Coiled coil</keyword>
<evidence type="ECO:0000256" key="2">
    <source>
        <dbReference type="ARBA" id="ARBA00022614"/>
    </source>
</evidence>
<evidence type="ECO:0000256" key="4">
    <source>
        <dbReference type="ARBA" id="ARBA00022741"/>
    </source>
</evidence>
<feature type="domain" description="Disease resistance N-terminal" evidence="10">
    <location>
        <begin position="13"/>
        <end position="100"/>
    </location>
</feature>
<keyword evidence="3" id="KW-0677">Repeat</keyword>
<comment type="caution">
    <text evidence="13">The sequence shown here is derived from an EMBL/GenBank/DDBJ whole genome shotgun (WGS) entry which is preliminary data.</text>
</comment>
<evidence type="ECO:0000259" key="12">
    <source>
        <dbReference type="Pfam" id="PF23598"/>
    </source>
</evidence>
<dbReference type="Pfam" id="PF23598">
    <property type="entry name" value="LRR_14"/>
    <property type="match status" value="1"/>
</dbReference>
<evidence type="ECO:0000256" key="1">
    <source>
        <dbReference type="ARBA" id="ARBA00008894"/>
    </source>
</evidence>
<dbReference type="Pfam" id="PF23559">
    <property type="entry name" value="WHD_DRP"/>
    <property type="match status" value="1"/>
</dbReference>
<evidence type="ECO:0000256" key="6">
    <source>
        <dbReference type="ARBA" id="ARBA00023054"/>
    </source>
</evidence>
<dbReference type="Pfam" id="PF18052">
    <property type="entry name" value="Rx_N"/>
    <property type="match status" value="1"/>
</dbReference>
<keyword evidence="4" id="KW-0547">Nucleotide-binding</keyword>
<dbReference type="GO" id="GO:0043531">
    <property type="term" value="F:ADP binding"/>
    <property type="evidence" value="ECO:0007669"/>
    <property type="project" value="InterPro"/>
</dbReference>
<sequence length="711" mass="80996">MAGMAVSAATGVMISLLSKLSLLLSDQYRQLKGVRRDIEFLNRELTDMNAALEKLAGMDKLDVQKKAWRDKVREMAYDIEDCIDIFMHQHGQGDDKDSLVNKTARKITKLRARYQIANKIQELKACVEEQSQSRDRYRIHESISKSGVVEVDPRLPALFEDAKRLVGIDGPQSEIIKLLLEGDGDPGQLKVVSIMGFGGLGKTTLANQDILSKVGYGGTEMEDDVQKLIEIIRASFKNKRYLVIIDDLWSTKDWRTIECAFVENNYGSRVTTTTRNQDVATACCFSGQDYEIRKFDLLRKWIAEGFVRVKHGLDLEEAADNCFNELINRSMIQPCFNDDDSGEVWACQVHDLMLDLIISKCKEENFITIIDRKFTMNRASQVRWISHQFSHRDMALSVERMDRSQVRSYNTFPAADCMPPLSMFILLRVLDMDQGSYAGPQSLCLDLSAINHFFLLRYLRVRGFHLELPKEFGKLEHLMTINLSWAGLYLSNQSSDFTSLSSLRHLSLPILGGSIALRNGLSMLCNLHTLFRFDIGINSIECIRDLGELTNLRERSVFYSRLGDAEDNTDTILAASLDKLGNSKLRCLVFKDVSGSRAPSTQFWSNCLSRPRHLQRLRLGGVIVPKIPNWIAHADRLAYLYQLEVQELWSDDIKVLAQLPCLIFLMLETKTNPEKNIIIHSNTFPSLKHFDFCCELSLLTFEPATMPQQRD</sequence>
<evidence type="ECO:0000259" key="10">
    <source>
        <dbReference type="Pfam" id="PF18052"/>
    </source>
</evidence>
<keyword evidence="2" id="KW-0433">Leucine-rich repeat</keyword>
<evidence type="ECO:0000256" key="5">
    <source>
        <dbReference type="ARBA" id="ARBA00022821"/>
    </source>
</evidence>
<dbReference type="GO" id="GO:0051707">
    <property type="term" value="P:response to other organism"/>
    <property type="evidence" value="ECO:0007669"/>
    <property type="project" value="UniProtKB-ARBA"/>
</dbReference>
<keyword evidence="14" id="KW-1185">Reference proteome</keyword>
<comment type="similarity">
    <text evidence="1">Belongs to the disease resistance NB-LRR family.</text>
</comment>
<dbReference type="AlphaFoldDB" id="A0A811RPK9"/>
<keyword evidence="8" id="KW-0732">Signal</keyword>
<feature type="signal peptide" evidence="8">
    <location>
        <begin position="1"/>
        <end position="25"/>
    </location>
</feature>
<protein>
    <submittedName>
        <fullName evidence="13">Uncharacterized protein</fullName>
    </submittedName>
</protein>
<dbReference type="SUPFAM" id="SSF52047">
    <property type="entry name" value="RNI-like"/>
    <property type="match status" value="1"/>
</dbReference>
<name>A0A811RPK9_9POAL</name>
<evidence type="ECO:0000256" key="3">
    <source>
        <dbReference type="ARBA" id="ARBA00022737"/>
    </source>
</evidence>
<dbReference type="SUPFAM" id="SSF52540">
    <property type="entry name" value="P-loop containing nucleoside triphosphate hydrolases"/>
    <property type="match status" value="1"/>
</dbReference>
<dbReference type="InterPro" id="IPR058922">
    <property type="entry name" value="WHD_DRP"/>
</dbReference>
<dbReference type="Gene3D" id="1.20.5.4130">
    <property type="match status" value="1"/>
</dbReference>
<dbReference type="InterPro" id="IPR036388">
    <property type="entry name" value="WH-like_DNA-bd_sf"/>
</dbReference>
<feature type="domain" description="Disease resistance protein winged helix" evidence="11">
    <location>
        <begin position="288"/>
        <end position="357"/>
    </location>
</feature>
<feature type="chain" id="PRO_5032726177" evidence="8">
    <location>
        <begin position="26"/>
        <end position="711"/>
    </location>
</feature>
<keyword evidence="5" id="KW-0611">Plant defense</keyword>
<evidence type="ECO:0000259" key="11">
    <source>
        <dbReference type="Pfam" id="PF23559"/>
    </source>
</evidence>
<dbReference type="Gene3D" id="3.40.50.300">
    <property type="entry name" value="P-loop containing nucleotide triphosphate hydrolases"/>
    <property type="match status" value="2"/>
</dbReference>
<gene>
    <name evidence="13" type="ORF">NCGR_LOCUS55779</name>
</gene>
<evidence type="ECO:0000313" key="14">
    <source>
        <dbReference type="Proteomes" id="UP000604825"/>
    </source>
</evidence>
<evidence type="ECO:0000313" key="13">
    <source>
        <dbReference type="EMBL" id="CAD6272504.1"/>
    </source>
</evidence>
<dbReference type="Proteomes" id="UP000604825">
    <property type="component" value="Unassembled WGS sequence"/>
</dbReference>
<dbReference type="EMBL" id="CAJGYO010000016">
    <property type="protein sequence ID" value="CAD6272504.1"/>
    <property type="molecule type" value="Genomic_DNA"/>
</dbReference>
<dbReference type="InterPro" id="IPR038005">
    <property type="entry name" value="RX-like_CC"/>
</dbReference>